<dbReference type="Gene3D" id="2.160.20.10">
    <property type="entry name" value="Single-stranded right-handed beta-helix, Pectin lyase-like"/>
    <property type="match status" value="1"/>
</dbReference>
<dbReference type="GO" id="GO:0005576">
    <property type="term" value="C:extracellular region"/>
    <property type="evidence" value="ECO:0007669"/>
    <property type="project" value="UniProtKB-SubCell"/>
</dbReference>
<dbReference type="InterPro" id="IPR008638">
    <property type="entry name" value="FhaB/CdiA-like_TPS"/>
</dbReference>
<dbReference type="InterPro" id="IPR011050">
    <property type="entry name" value="Pectin_lyase_fold/virulence"/>
</dbReference>
<dbReference type="InterPro" id="IPR012334">
    <property type="entry name" value="Pectin_lyas_fold"/>
</dbReference>
<reference evidence="5 6" key="1">
    <citation type="journal article" date="2012" name="J. Bacteriol.">
        <title>De Novo Genome Project of Cupriavidus basilensis OR16.</title>
        <authorList>
            <person name="Cserhati M."/>
            <person name="Kriszt B."/>
            <person name="Szoboszlay S."/>
            <person name="Toth A."/>
            <person name="Szabo I."/>
            <person name="Tancsics A."/>
            <person name="Nagy I."/>
            <person name="Horvath B."/>
            <person name="Nagy I."/>
            <person name="Kukolya J."/>
        </authorList>
    </citation>
    <scope>NUCLEOTIDE SEQUENCE [LARGE SCALE GENOMIC DNA]</scope>
    <source>
        <strain evidence="5 6">OR16</strain>
    </source>
</reference>
<keyword evidence="3" id="KW-0732">Signal</keyword>
<dbReference type="InterPro" id="IPR050909">
    <property type="entry name" value="Bact_Autotransporter_VF"/>
</dbReference>
<name>H1SI84_9BURK</name>
<accession>H1SI84</accession>
<dbReference type="Pfam" id="PF13018">
    <property type="entry name" value="ESPR"/>
    <property type="match status" value="1"/>
</dbReference>
<proteinExistence type="predicted"/>
<dbReference type="PANTHER" id="PTHR12338:SF8">
    <property type="entry name" value="HEME_HEMOPEXIN-BINDING PROTEIN"/>
    <property type="match status" value="1"/>
</dbReference>
<dbReference type="EMBL" id="AHJE01000192">
    <property type="protein sequence ID" value="EHP37785.1"/>
    <property type="molecule type" value="Genomic_DNA"/>
</dbReference>
<dbReference type="NCBIfam" id="TIGR01901">
    <property type="entry name" value="adhes_NPXG"/>
    <property type="match status" value="1"/>
</dbReference>
<evidence type="ECO:0000256" key="3">
    <source>
        <dbReference type="ARBA" id="ARBA00022729"/>
    </source>
</evidence>
<dbReference type="SUPFAM" id="SSF51126">
    <property type="entry name" value="Pectin lyase-like"/>
    <property type="match status" value="1"/>
</dbReference>
<dbReference type="PATRIC" id="fig|1127483.3.peg.8141"/>
<dbReference type="RefSeq" id="WP_006164441.1">
    <property type="nucleotide sequence ID" value="NZ_AHJE01000192.1"/>
</dbReference>
<dbReference type="Gene3D" id="2.160.20.110">
    <property type="match status" value="1"/>
</dbReference>
<organism evidence="5 6">
    <name type="scientific">Cupriavidus basilensis OR16</name>
    <dbReference type="NCBI Taxonomy" id="1127483"/>
    <lineage>
        <taxon>Bacteria</taxon>
        <taxon>Pseudomonadati</taxon>
        <taxon>Pseudomonadota</taxon>
        <taxon>Betaproteobacteria</taxon>
        <taxon>Burkholderiales</taxon>
        <taxon>Burkholderiaceae</taxon>
        <taxon>Cupriavidus</taxon>
    </lineage>
</organism>
<comment type="subcellular location">
    <subcellularLocation>
        <location evidence="1">Secreted</location>
    </subcellularLocation>
</comment>
<dbReference type="AlphaFoldDB" id="H1SI84"/>
<evidence type="ECO:0000259" key="4">
    <source>
        <dbReference type="SMART" id="SM00912"/>
    </source>
</evidence>
<comment type="caution">
    <text evidence="5">The sequence shown here is derived from an EMBL/GenBank/DDBJ whole genome shotgun (WGS) entry which is preliminary data.</text>
</comment>
<dbReference type="PANTHER" id="PTHR12338">
    <property type="entry name" value="AUTOTRANSPORTER"/>
    <property type="match status" value="1"/>
</dbReference>
<sequence>MNKIYRLIWSELVRAWVVVAETARSRGKASRGVGCVATHARLAIKPLVAALAGIGLAHAAPPAPNQLPTGGQVAAGQASISTSGNTTNVTQTSQSAVVNWQSFNVGSAATVNFQQPSAGAAILNRVLDSNPSQIYGNINAPGQVFFVNPAGMYFGPTASVNVGSLVATTHGISDANFMAGNYRFTRNGATGSIVNDGQITAALGGYIALLAPEVRNRGVIVAQLCTVALAAGEAYELQFGGNNTLANLLVTPATIQALVENGNAVRASGGLIILSAQAADRLQGGVVRNTGALEATGLTSDGGTVRLLASDAIQLSGTIHADAAAQGAGKGGSVIAIADLGNANSLTTVDGAISARGGNLGGDGGFVETSGSHVKIADSATVDTRAPQGKTGNWLIDPNNYTIAASGGDITGAALSAKLATSNVTISSTDGATAGTSTTDNGSIHVNDAVTWNANTLTLNAQNNINFNAVASVSGQGSLAMNTGLANQGGNPVVDGTVRMGVSLNGGGFTGRVDFSSSGSLAINGNTYTQIKSQSDLQNLSLNGYYFLGSDVALSGAFTPIGMAGANLGAFTGAFDGLGHRISGLEINLPTTDKVGLFSQNSGAIRNVGLVLGPGGVTGKGEVGALVGYEFQGTVGNSYVSGSGKVSGYG</sequence>
<gene>
    <name evidence="5" type="ORF">OR16_40994</name>
</gene>
<evidence type="ECO:0000313" key="5">
    <source>
        <dbReference type="EMBL" id="EHP37785.1"/>
    </source>
</evidence>
<dbReference type="SMART" id="SM00912">
    <property type="entry name" value="Haemagg_act"/>
    <property type="match status" value="1"/>
</dbReference>
<keyword evidence="2" id="KW-0964">Secreted</keyword>
<protein>
    <recommendedName>
        <fullName evidence="4">Filamentous haemagglutinin FhaB/tRNA nuclease CdiA-like TPS domain-containing protein</fullName>
    </recommendedName>
</protein>
<feature type="domain" description="Filamentous haemagglutinin FhaB/tRNA nuclease CdiA-like TPS" evidence="4">
    <location>
        <begin position="64"/>
        <end position="176"/>
    </location>
</feature>
<dbReference type="Proteomes" id="UP000005808">
    <property type="component" value="Unassembled WGS sequence"/>
</dbReference>
<evidence type="ECO:0000313" key="6">
    <source>
        <dbReference type="Proteomes" id="UP000005808"/>
    </source>
</evidence>
<dbReference type="InterPro" id="IPR024973">
    <property type="entry name" value="ESPR"/>
</dbReference>
<dbReference type="OrthoDB" id="218680at2"/>
<dbReference type="Pfam" id="PF05860">
    <property type="entry name" value="TPS"/>
    <property type="match status" value="1"/>
</dbReference>
<evidence type="ECO:0000256" key="2">
    <source>
        <dbReference type="ARBA" id="ARBA00022525"/>
    </source>
</evidence>
<evidence type="ECO:0000256" key="1">
    <source>
        <dbReference type="ARBA" id="ARBA00004613"/>
    </source>
</evidence>